<comment type="caution">
    <text evidence="1">The sequence shown here is derived from an EMBL/GenBank/DDBJ whole genome shotgun (WGS) entry which is preliminary data.</text>
</comment>
<organism evidence="1 2">
    <name type="scientific">Tanacetum coccineum</name>
    <dbReference type="NCBI Taxonomy" id="301880"/>
    <lineage>
        <taxon>Eukaryota</taxon>
        <taxon>Viridiplantae</taxon>
        <taxon>Streptophyta</taxon>
        <taxon>Embryophyta</taxon>
        <taxon>Tracheophyta</taxon>
        <taxon>Spermatophyta</taxon>
        <taxon>Magnoliopsida</taxon>
        <taxon>eudicotyledons</taxon>
        <taxon>Gunneridae</taxon>
        <taxon>Pentapetalae</taxon>
        <taxon>asterids</taxon>
        <taxon>campanulids</taxon>
        <taxon>Asterales</taxon>
        <taxon>Asteraceae</taxon>
        <taxon>Asteroideae</taxon>
        <taxon>Anthemideae</taxon>
        <taxon>Anthemidinae</taxon>
        <taxon>Tanacetum</taxon>
    </lineage>
</organism>
<evidence type="ECO:0000313" key="1">
    <source>
        <dbReference type="EMBL" id="GJT76038.1"/>
    </source>
</evidence>
<accession>A0ABQ5GKL0</accession>
<dbReference type="Pfam" id="PF08284">
    <property type="entry name" value="RVP_2"/>
    <property type="match status" value="1"/>
</dbReference>
<sequence length="267" mass="30369">MVPLWLVNSSNTQQPPFKRQNVAQAFTVGNNEKRWYVGSAPYCNKCRLHHEGPYIVKCTNCKKVGYMAWDCKTVVAAQTPRAPIKVASNDARRRAYTLGGGDGNPNFNVVTDVRYTVEFTYGRLAKSDTIIRGCTLNLVNHPFNIDLMPVELCRFGGIIRMDRLSKYHVVIVCDEKMVCIPYGNETLTIRDDKSNKGNNSRLSIISCTKNQKYIHRGCYVFLAQVSVKKTEDKSEENRLKDVPIIQDFLEDIDKHFTALDKSNFKST</sequence>
<dbReference type="EMBL" id="BQNB010018588">
    <property type="protein sequence ID" value="GJT76038.1"/>
    <property type="molecule type" value="Genomic_DNA"/>
</dbReference>
<gene>
    <name evidence="1" type="ORF">Tco_1042763</name>
</gene>
<reference evidence="1" key="1">
    <citation type="journal article" date="2022" name="Int. J. Mol. Sci.">
        <title>Draft Genome of Tanacetum Coccineum: Genomic Comparison of Closely Related Tanacetum-Family Plants.</title>
        <authorList>
            <person name="Yamashiro T."/>
            <person name="Shiraishi A."/>
            <person name="Nakayama K."/>
            <person name="Satake H."/>
        </authorList>
    </citation>
    <scope>NUCLEOTIDE SEQUENCE</scope>
</reference>
<keyword evidence="2" id="KW-1185">Reference proteome</keyword>
<reference evidence="1" key="2">
    <citation type="submission" date="2022-01" db="EMBL/GenBank/DDBJ databases">
        <authorList>
            <person name="Yamashiro T."/>
            <person name="Shiraishi A."/>
            <person name="Satake H."/>
            <person name="Nakayama K."/>
        </authorList>
    </citation>
    <scope>NUCLEOTIDE SEQUENCE</scope>
</reference>
<name>A0ABQ5GKL0_9ASTR</name>
<protein>
    <recommendedName>
        <fullName evidence="3">Reverse transcriptase domain-containing protein</fullName>
    </recommendedName>
</protein>
<evidence type="ECO:0008006" key="3">
    <source>
        <dbReference type="Google" id="ProtNLM"/>
    </source>
</evidence>
<evidence type="ECO:0000313" key="2">
    <source>
        <dbReference type="Proteomes" id="UP001151760"/>
    </source>
</evidence>
<dbReference type="Proteomes" id="UP001151760">
    <property type="component" value="Unassembled WGS sequence"/>
</dbReference>
<proteinExistence type="predicted"/>